<dbReference type="EMBL" id="CP022516">
    <property type="protein sequence ID" value="ASO08405.1"/>
    <property type="molecule type" value="Genomic_DNA"/>
</dbReference>
<geneLocation type="plasmid" evidence="10">
    <name>psms7</name>
</geneLocation>
<dbReference type="PANTHER" id="PTHR33516:SF2">
    <property type="entry name" value="LEXA REPRESSOR-RELATED"/>
    <property type="match status" value="1"/>
</dbReference>
<dbReference type="InterPro" id="IPR039418">
    <property type="entry name" value="LexA-like"/>
</dbReference>
<dbReference type="PRINTS" id="PR00726">
    <property type="entry name" value="LEXASERPTASE"/>
</dbReference>
<evidence type="ECO:0000256" key="6">
    <source>
        <dbReference type="ARBA" id="ARBA00023236"/>
    </source>
</evidence>
<evidence type="ECO:0000313" key="10">
    <source>
        <dbReference type="Proteomes" id="UP000204551"/>
    </source>
</evidence>
<proteinExistence type="inferred from homology"/>
<evidence type="ECO:0000256" key="2">
    <source>
        <dbReference type="ARBA" id="ARBA00022763"/>
    </source>
</evidence>
<dbReference type="InterPro" id="IPR050077">
    <property type="entry name" value="LexA_repressor"/>
</dbReference>
<dbReference type="KEGG" id="aalg:AREALGSMS7_05033"/>
<dbReference type="GO" id="GO:0009432">
    <property type="term" value="P:SOS response"/>
    <property type="evidence" value="ECO:0007669"/>
    <property type="project" value="UniProtKB-KW"/>
</dbReference>
<sequence length="155" mass="17269">MYTTRKKSSGLEFLVPGMGNPLGLPYFDGGVSAGFPSPADDFKEDRISLDRELVRDTEATFFARVNGDSMQGAGMDDGDLLVIDKSIEAYDGCIAVCFVDGEFTVKRVQKEKDRIVLMPENPKYRPIEISGENSLVIWGVVTYVVKKLHFKNQHI</sequence>
<gene>
    <name evidence="9" type="primary">lexA</name>
    <name evidence="9" type="ORF">AREALGSMS7_05033</name>
</gene>
<feature type="domain" description="Peptidase S24/S26A/S26B/S26C" evidence="8">
    <location>
        <begin position="26"/>
        <end position="141"/>
    </location>
</feature>
<evidence type="ECO:0000256" key="5">
    <source>
        <dbReference type="ARBA" id="ARBA00023204"/>
    </source>
</evidence>
<reference evidence="9 10" key="1">
    <citation type="submission" date="2017-07" db="EMBL/GenBank/DDBJ databases">
        <title>Genome Sequence of Arenibacter algicola Strain SMS7 Isolated from a culture of the Diatom Skeletonema marinoi.</title>
        <authorList>
            <person name="Topel M."/>
            <person name="Pinder M.I.M."/>
            <person name="Johansson O.N."/>
            <person name="Kourtchenko O."/>
            <person name="Godhe A."/>
            <person name="Clarke A.K."/>
        </authorList>
    </citation>
    <scope>NUCLEOTIDE SEQUENCE [LARGE SCALE GENOMIC DNA]</scope>
    <source>
        <strain evidence="9 10">SMS7</strain>
        <plasmid evidence="10">Plasmid psms7</plasmid>
    </source>
</reference>
<dbReference type="Pfam" id="PF00717">
    <property type="entry name" value="Peptidase_S24"/>
    <property type="match status" value="1"/>
</dbReference>
<dbReference type="GO" id="GO:0003677">
    <property type="term" value="F:DNA binding"/>
    <property type="evidence" value="ECO:0007669"/>
    <property type="project" value="InterPro"/>
</dbReference>
<evidence type="ECO:0000313" key="9">
    <source>
        <dbReference type="EMBL" id="ASO08405.1"/>
    </source>
</evidence>
<organism evidence="9 10">
    <name type="scientific">Arenibacter algicola</name>
    <dbReference type="NCBI Taxonomy" id="616991"/>
    <lineage>
        <taxon>Bacteria</taxon>
        <taxon>Pseudomonadati</taxon>
        <taxon>Bacteroidota</taxon>
        <taxon>Flavobacteriia</taxon>
        <taxon>Flavobacteriales</taxon>
        <taxon>Flavobacteriaceae</taxon>
        <taxon>Arenibacter</taxon>
    </lineage>
</organism>
<accession>A0A221V493</accession>
<evidence type="ECO:0000256" key="7">
    <source>
        <dbReference type="RuleBase" id="RU003991"/>
    </source>
</evidence>
<dbReference type="InterPro" id="IPR015927">
    <property type="entry name" value="Peptidase_S24_S26A/B/C"/>
</dbReference>
<protein>
    <submittedName>
        <fullName evidence="9">LexA repressor</fullName>
        <ecNumber evidence="9">3.4.21.88</ecNumber>
    </submittedName>
</protein>
<comment type="similarity">
    <text evidence="1 7">Belongs to the peptidase S24 family.</text>
</comment>
<evidence type="ECO:0000259" key="8">
    <source>
        <dbReference type="Pfam" id="PF00717"/>
    </source>
</evidence>
<dbReference type="InterPro" id="IPR036286">
    <property type="entry name" value="LexA/Signal_pep-like_sf"/>
</dbReference>
<keyword evidence="2" id="KW-0227">DNA damage</keyword>
<name>A0A221V493_9FLAO</name>
<dbReference type="EC" id="3.4.21.88" evidence="9"/>
<evidence type="ECO:0000256" key="3">
    <source>
        <dbReference type="ARBA" id="ARBA00022801"/>
    </source>
</evidence>
<dbReference type="PANTHER" id="PTHR33516">
    <property type="entry name" value="LEXA REPRESSOR"/>
    <property type="match status" value="1"/>
</dbReference>
<dbReference type="Gene3D" id="2.10.109.10">
    <property type="entry name" value="Umud Fragment, subunit A"/>
    <property type="match status" value="1"/>
</dbReference>
<dbReference type="NCBIfam" id="NF007621">
    <property type="entry name" value="PRK10276.1"/>
    <property type="match status" value="1"/>
</dbReference>
<dbReference type="InterPro" id="IPR006197">
    <property type="entry name" value="Peptidase_S24_LexA"/>
</dbReference>
<dbReference type="GO" id="GO:0004252">
    <property type="term" value="F:serine-type endopeptidase activity"/>
    <property type="evidence" value="ECO:0007669"/>
    <property type="project" value="UniProtKB-EC"/>
</dbReference>
<evidence type="ECO:0000256" key="1">
    <source>
        <dbReference type="ARBA" id="ARBA00007484"/>
    </source>
</evidence>
<dbReference type="GO" id="GO:0006281">
    <property type="term" value="P:DNA repair"/>
    <property type="evidence" value="ECO:0007669"/>
    <property type="project" value="UniProtKB-KW"/>
</dbReference>
<keyword evidence="3 7" id="KW-0378">Hydrolase</keyword>
<dbReference type="CDD" id="cd06529">
    <property type="entry name" value="S24_LexA-like"/>
    <property type="match status" value="1"/>
</dbReference>
<keyword evidence="6" id="KW-0742">SOS response</keyword>
<dbReference type="GO" id="GO:0006355">
    <property type="term" value="P:regulation of DNA-templated transcription"/>
    <property type="evidence" value="ECO:0007669"/>
    <property type="project" value="InterPro"/>
</dbReference>
<evidence type="ECO:0000256" key="4">
    <source>
        <dbReference type="ARBA" id="ARBA00022813"/>
    </source>
</evidence>
<dbReference type="SUPFAM" id="SSF51306">
    <property type="entry name" value="LexA/Signal peptidase"/>
    <property type="match status" value="1"/>
</dbReference>
<keyword evidence="4 7" id="KW-0068">Autocatalytic cleavage</keyword>
<dbReference type="RefSeq" id="WP_394335543.1">
    <property type="nucleotide sequence ID" value="NZ_CP022516.1"/>
</dbReference>
<keyword evidence="9" id="KW-0614">Plasmid</keyword>
<keyword evidence="5" id="KW-0234">DNA repair</keyword>
<dbReference type="AlphaFoldDB" id="A0A221V493"/>
<dbReference type="Proteomes" id="UP000204551">
    <property type="component" value="Plasmid pSMS7"/>
</dbReference>